<dbReference type="InParanoid" id="A0A6I8U2M4"/>
<gene>
    <name evidence="2" type="primary">110676934</name>
</gene>
<dbReference type="Proteomes" id="UP000008820">
    <property type="component" value="Chromosome 3"/>
</dbReference>
<dbReference type="EnsemblMetazoa" id="AAEL029054-RA">
    <property type="protein sequence ID" value="AAEL029054-PA"/>
    <property type="gene ID" value="AAEL029054"/>
</dbReference>
<evidence type="ECO:0000313" key="2">
    <source>
        <dbReference type="EnsemblMetazoa" id="AAEL021478-PA"/>
    </source>
</evidence>
<reference evidence="2" key="2">
    <citation type="submission" date="2020-05" db="UniProtKB">
        <authorList>
            <consortium name="EnsemblMetazoa"/>
        </authorList>
    </citation>
    <scope>IDENTIFICATION</scope>
    <source>
        <strain evidence="2">LVP_AGWG</strain>
    </source>
</reference>
<evidence type="ECO:0000256" key="1">
    <source>
        <dbReference type="SAM" id="MobiDB-lite"/>
    </source>
</evidence>
<keyword evidence="3" id="KW-1185">Reference proteome</keyword>
<name>A0A6I8U2M4_AEDAE</name>
<feature type="region of interest" description="Disordered" evidence="1">
    <location>
        <begin position="54"/>
        <end position="131"/>
    </location>
</feature>
<evidence type="ECO:0000313" key="3">
    <source>
        <dbReference type="Proteomes" id="UP000008820"/>
    </source>
</evidence>
<feature type="compositionally biased region" description="Low complexity" evidence="1">
    <location>
        <begin position="57"/>
        <end position="71"/>
    </location>
</feature>
<accession>A0A6I8U2M4</accession>
<organism evidence="2 3">
    <name type="scientific">Aedes aegypti</name>
    <name type="common">Yellowfever mosquito</name>
    <name type="synonym">Culex aegypti</name>
    <dbReference type="NCBI Taxonomy" id="7159"/>
    <lineage>
        <taxon>Eukaryota</taxon>
        <taxon>Metazoa</taxon>
        <taxon>Ecdysozoa</taxon>
        <taxon>Arthropoda</taxon>
        <taxon>Hexapoda</taxon>
        <taxon>Insecta</taxon>
        <taxon>Pterygota</taxon>
        <taxon>Neoptera</taxon>
        <taxon>Endopterygota</taxon>
        <taxon>Diptera</taxon>
        <taxon>Nematocera</taxon>
        <taxon>Culicoidea</taxon>
        <taxon>Culicidae</taxon>
        <taxon>Culicinae</taxon>
        <taxon>Aedini</taxon>
        <taxon>Aedes</taxon>
        <taxon>Stegomyia</taxon>
    </lineage>
</organism>
<dbReference type="Proteomes" id="UP000008820">
    <property type="component" value="Chromosome 2"/>
</dbReference>
<dbReference type="AlphaFoldDB" id="A0A6I8U2M4"/>
<sequence>MSEKRRPNHYWLMDPWYNQQYVKKRKKAEQPQRTTTDNLINDGVNEVFIESGESLQTDTSSDISDDNNTINPTEVNSSFSVASESELPDLHYNELHVSNEATDQEDSQSDFSRQTSSCNASEVPSDFDNQNREGIEESVRCFLMGSNHNVALELSQKSMKI</sequence>
<feature type="compositionally biased region" description="Polar residues" evidence="1">
    <location>
        <begin position="109"/>
        <end position="122"/>
    </location>
</feature>
<protein>
    <submittedName>
        <fullName evidence="2">Uncharacterized protein</fullName>
    </submittedName>
</protein>
<dbReference type="EnsemblMetazoa" id="AAEL021478-RA">
    <property type="protein sequence ID" value="AAEL021478-PA"/>
    <property type="gene ID" value="AAEL021478"/>
</dbReference>
<reference evidence="2 3" key="1">
    <citation type="submission" date="2017-06" db="EMBL/GenBank/DDBJ databases">
        <title>Aedes aegypti genome working group (AGWG) sequencing and assembly.</title>
        <authorList>
            <consortium name="Aedes aegypti Genome Working Group (AGWG)"/>
            <person name="Matthews B.J."/>
        </authorList>
    </citation>
    <scope>NUCLEOTIDE SEQUENCE [LARGE SCALE GENOMIC DNA]</scope>
    <source>
        <strain evidence="2 3">LVP_AGWG</strain>
    </source>
</reference>
<feature type="compositionally biased region" description="Polar residues" evidence="1">
    <location>
        <begin position="72"/>
        <end position="83"/>
    </location>
</feature>
<dbReference type="OrthoDB" id="7768317at2759"/>
<proteinExistence type="predicted"/>